<dbReference type="InterPro" id="IPR012724">
    <property type="entry name" value="DnaJ"/>
</dbReference>
<keyword evidence="3 10" id="KW-0479">Metal-binding</keyword>
<dbReference type="InterPro" id="IPR002939">
    <property type="entry name" value="DnaJ_C"/>
</dbReference>
<keyword evidence="9" id="KW-0143">Chaperone</keyword>
<dbReference type="Proteomes" id="UP001306508">
    <property type="component" value="Unassembled WGS sequence"/>
</dbReference>
<dbReference type="CDD" id="cd10747">
    <property type="entry name" value="DnaJ_C"/>
    <property type="match status" value="1"/>
</dbReference>
<dbReference type="GO" id="GO:0008270">
    <property type="term" value="F:zinc ion binding"/>
    <property type="evidence" value="ECO:0007669"/>
    <property type="project" value="UniProtKB-KW"/>
</dbReference>
<dbReference type="SMART" id="SM00271">
    <property type="entry name" value="DnaJ"/>
    <property type="match status" value="1"/>
</dbReference>
<dbReference type="GO" id="GO:0030544">
    <property type="term" value="F:Hsp70 protein binding"/>
    <property type="evidence" value="ECO:0007669"/>
    <property type="project" value="InterPro"/>
</dbReference>
<evidence type="ECO:0000259" key="13">
    <source>
        <dbReference type="PROSITE" id="PS51188"/>
    </source>
</evidence>
<evidence type="ECO:0000256" key="5">
    <source>
        <dbReference type="ARBA" id="ARBA00022771"/>
    </source>
</evidence>
<dbReference type="GO" id="GO:0072655">
    <property type="term" value="P:establishment of protein localization to mitochondrion"/>
    <property type="evidence" value="ECO:0007669"/>
    <property type="project" value="UniProtKB-ARBA"/>
</dbReference>
<dbReference type="EMBL" id="JAWIZZ010000045">
    <property type="protein sequence ID" value="KAK5779971.1"/>
    <property type="molecule type" value="Genomic_DNA"/>
</dbReference>
<evidence type="ECO:0000313" key="15">
    <source>
        <dbReference type="Proteomes" id="UP001306508"/>
    </source>
</evidence>
<evidence type="ECO:0000256" key="1">
    <source>
        <dbReference type="ARBA" id="ARBA00004240"/>
    </source>
</evidence>
<evidence type="ECO:0000256" key="9">
    <source>
        <dbReference type="ARBA" id="ARBA00023186"/>
    </source>
</evidence>
<keyword evidence="2" id="KW-0813">Transport</keyword>
<dbReference type="GO" id="GO:0001671">
    <property type="term" value="F:ATPase activator activity"/>
    <property type="evidence" value="ECO:0007669"/>
    <property type="project" value="UniProtKB-ARBA"/>
</dbReference>
<evidence type="ECO:0000256" key="8">
    <source>
        <dbReference type="ARBA" id="ARBA00022927"/>
    </source>
</evidence>
<evidence type="ECO:0000313" key="14">
    <source>
        <dbReference type="EMBL" id="KAK5779971.1"/>
    </source>
</evidence>
<dbReference type="CDD" id="cd06257">
    <property type="entry name" value="DnaJ"/>
    <property type="match status" value="1"/>
</dbReference>
<feature type="domain" description="CR-type" evidence="13">
    <location>
        <begin position="154"/>
        <end position="235"/>
    </location>
</feature>
<comment type="caution">
    <text evidence="14">The sequence shown here is derived from an EMBL/GenBank/DDBJ whole genome shotgun (WGS) entry which is preliminary data.</text>
</comment>
<dbReference type="InterPro" id="IPR036869">
    <property type="entry name" value="J_dom_sf"/>
</dbReference>
<proteinExistence type="inferred from homology"/>
<gene>
    <name evidence="14" type="ORF">RI543_002511</name>
</gene>
<dbReference type="HAMAP" id="MF_01152">
    <property type="entry name" value="DnaJ"/>
    <property type="match status" value="1"/>
</dbReference>
<dbReference type="Pfam" id="PF01556">
    <property type="entry name" value="DnaJ_C"/>
    <property type="match status" value="1"/>
</dbReference>
<dbReference type="Gene3D" id="2.60.260.20">
    <property type="entry name" value="Urease metallochaperone UreE, N-terminal domain"/>
    <property type="match status" value="2"/>
</dbReference>
<comment type="subcellular location">
    <subcellularLocation>
        <location evidence="1">Endoplasmic reticulum</location>
    </subcellularLocation>
</comment>
<keyword evidence="8" id="KW-0653">Protein transport</keyword>
<dbReference type="InterPro" id="IPR001623">
    <property type="entry name" value="DnaJ_domain"/>
</dbReference>
<reference evidence="15" key="1">
    <citation type="submission" date="2023-07" db="EMBL/GenBank/DDBJ databases">
        <title>A draft genome of Kazachstania heterogenica Y-27499.</title>
        <authorList>
            <person name="Donic C."/>
            <person name="Kralova J.S."/>
            <person name="Fidel L."/>
            <person name="Ben-Dor S."/>
            <person name="Jung S."/>
        </authorList>
    </citation>
    <scope>NUCLEOTIDE SEQUENCE [LARGE SCALE GENOMIC DNA]</scope>
    <source>
        <strain evidence="15">Y27499</strain>
    </source>
</reference>
<sequence>MNSLVKKIISLVFLFYFPSLVWAQDYYKILGVNRDANEKQIKSAYRQLSKKWHPDKNPNDEEAHHKFIEIGEAYEVLSDPEKRAVFDKYGADGLKNGAGGGAGGFQGGNMFHDPFDIFEQMFGGAGNGARGAQRRRGNDLIAEHHMPLKDFYLGIKQDVTLSLNDICDHCHGSGSEDGKVTVCPDCQGRGVQIQIIQMGIMTQQIQSMCGRCGGTGKIIKNVCKVCKGAKVTKKNKVFHLKTNGGIKRNHKVRMEGEAEKSPDFDTPGDLYFIFKENELNNLGYRRRGDDLYRTEVITFNESIYGGWERTIEFLNPQKQVNLKRDVNKITLNGEIEKIPNFGMPREGKKGFGDLYVEYAVIAPAYNKAGTTDKKKIKDEL</sequence>
<evidence type="ECO:0000256" key="6">
    <source>
        <dbReference type="ARBA" id="ARBA00022824"/>
    </source>
</evidence>
<keyword evidence="11" id="KW-0732">Signal</keyword>
<dbReference type="AlphaFoldDB" id="A0AAN7ZXV7"/>
<evidence type="ECO:0000256" key="2">
    <source>
        <dbReference type="ARBA" id="ARBA00022448"/>
    </source>
</evidence>
<dbReference type="GO" id="GO:0005783">
    <property type="term" value="C:endoplasmic reticulum"/>
    <property type="evidence" value="ECO:0007669"/>
    <property type="project" value="UniProtKB-SubCell"/>
</dbReference>
<evidence type="ECO:0000256" key="3">
    <source>
        <dbReference type="ARBA" id="ARBA00022723"/>
    </source>
</evidence>
<dbReference type="SUPFAM" id="SSF57938">
    <property type="entry name" value="DnaJ/Hsp40 cysteine-rich domain"/>
    <property type="match status" value="1"/>
</dbReference>
<dbReference type="SUPFAM" id="SSF46565">
    <property type="entry name" value="Chaperone J-domain"/>
    <property type="match status" value="1"/>
</dbReference>
<evidence type="ECO:0000256" key="11">
    <source>
        <dbReference type="SAM" id="SignalP"/>
    </source>
</evidence>
<dbReference type="GO" id="GO:0006457">
    <property type="term" value="P:protein folding"/>
    <property type="evidence" value="ECO:0007669"/>
    <property type="project" value="InterPro"/>
</dbReference>
<dbReference type="InterPro" id="IPR036410">
    <property type="entry name" value="HSP_DnaJ_Cys-rich_dom_sf"/>
</dbReference>
<keyword evidence="15" id="KW-1185">Reference proteome</keyword>
<feature type="signal peptide" evidence="11">
    <location>
        <begin position="1"/>
        <end position="23"/>
    </location>
</feature>
<dbReference type="InterPro" id="IPR008971">
    <property type="entry name" value="HSP40/DnaJ_pept-bd"/>
</dbReference>
<feature type="domain" description="J" evidence="12">
    <location>
        <begin position="25"/>
        <end position="90"/>
    </location>
</feature>
<dbReference type="InterPro" id="IPR001305">
    <property type="entry name" value="HSP_DnaJ_Cys-rich_dom"/>
</dbReference>
<keyword evidence="5 10" id="KW-0863">Zinc-finger</keyword>
<dbReference type="GO" id="GO:0051082">
    <property type="term" value="F:unfolded protein binding"/>
    <property type="evidence" value="ECO:0007669"/>
    <property type="project" value="InterPro"/>
</dbReference>
<dbReference type="PROSITE" id="PS00636">
    <property type="entry name" value="DNAJ_1"/>
    <property type="match status" value="1"/>
</dbReference>
<dbReference type="CDD" id="cd10719">
    <property type="entry name" value="DnaJ_zf"/>
    <property type="match status" value="1"/>
</dbReference>
<dbReference type="FunFam" id="1.10.287.110:FF:000124">
    <property type="entry name" value="SCJ1p protein"/>
    <property type="match status" value="1"/>
</dbReference>
<organism evidence="14 15">
    <name type="scientific">Arxiozyma heterogenica</name>
    <dbReference type="NCBI Taxonomy" id="278026"/>
    <lineage>
        <taxon>Eukaryota</taxon>
        <taxon>Fungi</taxon>
        <taxon>Dikarya</taxon>
        <taxon>Ascomycota</taxon>
        <taxon>Saccharomycotina</taxon>
        <taxon>Saccharomycetes</taxon>
        <taxon>Saccharomycetales</taxon>
        <taxon>Saccharomycetaceae</taxon>
        <taxon>Arxiozyma</taxon>
    </lineage>
</organism>
<keyword evidence="4" id="KW-0677">Repeat</keyword>
<dbReference type="GO" id="GO:0009408">
    <property type="term" value="P:response to heat"/>
    <property type="evidence" value="ECO:0007669"/>
    <property type="project" value="InterPro"/>
</dbReference>
<dbReference type="FunFam" id="2.10.230.10:FF:000001">
    <property type="entry name" value="DnaJ subfamily A member 2"/>
    <property type="match status" value="1"/>
</dbReference>
<feature type="chain" id="PRO_5042810773" evidence="11">
    <location>
        <begin position="24"/>
        <end position="380"/>
    </location>
</feature>
<dbReference type="GO" id="GO:0005524">
    <property type="term" value="F:ATP binding"/>
    <property type="evidence" value="ECO:0007669"/>
    <property type="project" value="InterPro"/>
</dbReference>
<dbReference type="PROSITE" id="PS51188">
    <property type="entry name" value="ZF_CR"/>
    <property type="match status" value="1"/>
</dbReference>
<evidence type="ECO:0000256" key="10">
    <source>
        <dbReference type="PROSITE-ProRule" id="PRU00546"/>
    </source>
</evidence>
<dbReference type="PRINTS" id="PR00625">
    <property type="entry name" value="JDOMAIN"/>
</dbReference>
<accession>A0AAN7ZXV7</accession>
<keyword evidence="6" id="KW-0256">Endoplasmic reticulum</keyword>
<evidence type="ECO:0000256" key="7">
    <source>
        <dbReference type="ARBA" id="ARBA00022833"/>
    </source>
</evidence>
<protein>
    <submittedName>
        <fullName evidence="14">Uncharacterized protein</fullName>
    </submittedName>
</protein>
<dbReference type="Gene3D" id="1.10.287.110">
    <property type="entry name" value="DnaJ domain"/>
    <property type="match status" value="1"/>
</dbReference>
<dbReference type="PANTHER" id="PTHR43888">
    <property type="entry name" value="DNAJ-LIKE-2, ISOFORM A-RELATED"/>
    <property type="match status" value="1"/>
</dbReference>
<name>A0AAN7ZXV7_9SACH</name>
<dbReference type="SUPFAM" id="SSF49493">
    <property type="entry name" value="HSP40/DnaJ peptide-binding domain"/>
    <property type="match status" value="2"/>
</dbReference>
<dbReference type="InterPro" id="IPR044713">
    <property type="entry name" value="DNJA1/2-like"/>
</dbReference>
<evidence type="ECO:0000259" key="12">
    <source>
        <dbReference type="PROSITE" id="PS50076"/>
    </source>
</evidence>
<dbReference type="Pfam" id="PF00226">
    <property type="entry name" value="DnaJ"/>
    <property type="match status" value="1"/>
</dbReference>
<dbReference type="Pfam" id="PF00684">
    <property type="entry name" value="DnaJ_CXXCXGXG"/>
    <property type="match status" value="1"/>
</dbReference>
<dbReference type="Gene3D" id="2.10.230.10">
    <property type="entry name" value="Heat shock protein DnaJ, cysteine-rich domain"/>
    <property type="match status" value="1"/>
</dbReference>
<dbReference type="InterPro" id="IPR018253">
    <property type="entry name" value="DnaJ_domain_CS"/>
</dbReference>
<evidence type="ECO:0000256" key="4">
    <source>
        <dbReference type="ARBA" id="ARBA00022737"/>
    </source>
</evidence>
<dbReference type="PROSITE" id="PS50076">
    <property type="entry name" value="DNAJ_2"/>
    <property type="match status" value="1"/>
</dbReference>
<dbReference type="GO" id="GO:0015031">
    <property type="term" value="P:protein transport"/>
    <property type="evidence" value="ECO:0007669"/>
    <property type="project" value="UniProtKB-KW"/>
</dbReference>
<keyword evidence="7 10" id="KW-0862">Zinc</keyword>
<feature type="zinc finger region" description="CR-type" evidence="10">
    <location>
        <begin position="154"/>
        <end position="235"/>
    </location>
</feature>